<gene>
    <name evidence="2" type="ORF">JRO89_XS09G0133100</name>
</gene>
<dbReference type="PANTHER" id="PTHR34198">
    <property type="entry name" value="OS01G0175100 PROTEIN"/>
    <property type="match status" value="1"/>
</dbReference>
<name>A0ABQ8HL54_9ROSI</name>
<dbReference type="EMBL" id="JAFEMO010000009">
    <property type="protein sequence ID" value="KAH7565105.1"/>
    <property type="molecule type" value="Genomic_DNA"/>
</dbReference>
<dbReference type="PANTHER" id="PTHR34198:SF1">
    <property type="entry name" value="OS01G0104300 PROTEIN"/>
    <property type="match status" value="1"/>
</dbReference>
<keyword evidence="3" id="KW-1185">Reference proteome</keyword>
<feature type="region of interest" description="Disordered" evidence="1">
    <location>
        <begin position="17"/>
        <end position="42"/>
    </location>
</feature>
<dbReference type="Proteomes" id="UP000827721">
    <property type="component" value="Unassembled WGS sequence"/>
</dbReference>
<organism evidence="2 3">
    <name type="scientific">Xanthoceras sorbifolium</name>
    <dbReference type="NCBI Taxonomy" id="99658"/>
    <lineage>
        <taxon>Eukaryota</taxon>
        <taxon>Viridiplantae</taxon>
        <taxon>Streptophyta</taxon>
        <taxon>Embryophyta</taxon>
        <taxon>Tracheophyta</taxon>
        <taxon>Spermatophyta</taxon>
        <taxon>Magnoliopsida</taxon>
        <taxon>eudicotyledons</taxon>
        <taxon>Gunneridae</taxon>
        <taxon>Pentapetalae</taxon>
        <taxon>rosids</taxon>
        <taxon>malvids</taxon>
        <taxon>Sapindales</taxon>
        <taxon>Sapindaceae</taxon>
        <taxon>Xanthoceroideae</taxon>
        <taxon>Xanthoceras</taxon>
    </lineage>
</organism>
<protein>
    <submittedName>
        <fullName evidence="2">Uncharacterized protein</fullName>
    </submittedName>
</protein>
<evidence type="ECO:0000313" key="3">
    <source>
        <dbReference type="Proteomes" id="UP000827721"/>
    </source>
</evidence>
<sequence>MATTLTLTCSLSAPIRASFGSESRKPDPTRRKPASSSSSANWWAPVFGWSSDAEYINSTSERKQSEAADPGAESGQMRSRFALGGFTEEKAKQLRMKTAEGSSFHDLMYHSAIASRLASDISDWPEK</sequence>
<accession>A0ABQ8HL54</accession>
<proteinExistence type="predicted"/>
<feature type="region of interest" description="Disordered" evidence="1">
    <location>
        <begin position="58"/>
        <end position="77"/>
    </location>
</feature>
<comment type="caution">
    <text evidence="2">The sequence shown here is derived from an EMBL/GenBank/DDBJ whole genome shotgun (WGS) entry which is preliminary data.</text>
</comment>
<reference evidence="2 3" key="1">
    <citation type="submission" date="2021-02" db="EMBL/GenBank/DDBJ databases">
        <title>Plant Genome Project.</title>
        <authorList>
            <person name="Zhang R.-G."/>
        </authorList>
    </citation>
    <scope>NUCLEOTIDE SEQUENCE [LARGE SCALE GENOMIC DNA]</scope>
    <source>
        <tissue evidence="2">Leaves</tissue>
    </source>
</reference>
<evidence type="ECO:0000256" key="1">
    <source>
        <dbReference type="SAM" id="MobiDB-lite"/>
    </source>
</evidence>
<evidence type="ECO:0000313" key="2">
    <source>
        <dbReference type="EMBL" id="KAH7565105.1"/>
    </source>
</evidence>